<dbReference type="InterPro" id="IPR045865">
    <property type="entry name" value="ACT-like_dom_sf"/>
</dbReference>
<evidence type="ECO:0000256" key="7">
    <source>
        <dbReference type="ARBA" id="ARBA00048670"/>
    </source>
</evidence>
<organism evidence="10 11">
    <name type="scientific">Desulfacinum hydrothermale DSM 13146</name>
    <dbReference type="NCBI Taxonomy" id="1121390"/>
    <lineage>
        <taxon>Bacteria</taxon>
        <taxon>Pseudomonadati</taxon>
        <taxon>Thermodesulfobacteriota</taxon>
        <taxon>Syntrophobacteria</taxon>
        <taxon>Syntrophobacterales</taxon>
        <taxon>Syntrophobacteraceae</taxon>
        <taxon>Desulfacinum</taxon>
    </lineage>
</organism>
<dbReference type="Gene3D" id="3.30.70.260">
    <property type="match status" value="1"/>
</dbReference>
<name>A0A1W1XJA6_9BACT</name>
<dbReference type="EMBL" id="FWXF01000009">
    <property type="protein sequence ID" value="SMC24063.1"/>
    <property type="molecule type" value="Genomic_DNA"/>
</dbReference>
<evidence type="ECO:0000256" key="1">
    <source>
        <dbReference type="ARBA" id="ARBA00004974"/>
    </source>
</evidence>
<dbReference type="FunFam" id="3.30.70.1150:FF:000001">
    <property type="entry name" value="Acetolactate synthase small subunit"/>
    <property type="match status" value="1"/>
</dbReference>
<gene>
    <name evidence="10" type="ORF">SAMN02746041_01924</name>
</gene>
<evidence type="ECO:0000256" key="6">
    <source>
        <dbReference type="ARBA" id="ARBA00023304"/>
    </source>
</evidence>
<comment type="pathway">
    <text evidence="2 8">Amino-acid biosynthesis; L-valine biosynthesis; L-valine from pyruvate: step 1/4.</text>
</comment>
<comment type="subunit">
    <text evidence="4 8">Dimer of large and small chains.</text>
</comment>
<dbReference type="InterPro" id="IPR002912">
    <property type="entry name" value="ACT_dom"/>
</dbReference>
<dbReference type="Gene3D" id="3.30.70.1150">
    <property type="entry name" value="ACT-like. Chain A, domain 2"/>
    <property type="match status" value="1"/>
</dbReference>
<dbReference type="FunFam" id="3.30.70.260:FF:000001">
    <property type="entry name" value="Acetolactate synthase, small subunit"/>
    <property type="match status" value="1"/>
</dbReference>
<dbReference type="GO" id="GO:0003984">
    <property type="term" value="F:acetolactate synthase activity"/>
    <property type="evidence" value="ECO:0007669"/>
    <property type="project" value="UniProtKB-UniRule"/>
</dbReference>
<dbReference type="InterPro" id="IPR039557">
    <property type="entry name" value="AHAS_ACT"/>
</dbReference>
<dbReference type="Pfam" id="PF22629">
    <property type="entry name" value="ACT_AHAS_ss"/>
    <property type="match status" value="1"/>
</dbReference>
<dbReference type="InterPro" id="IPR027271">
    <property type="entry name" value="Acetolactate_synth/TF_NikR_C"/>
</dbReference>
<reference evidence="10 11" key="1">
    <citation type="submission" date="2017-04" db="EMBL/GenBank/DDBJ databases">
        <authorList>
            <person name="Afonso C.L."/>
            <person name="Miller P.J."/>
            <person name="Scott M.A."/>
            <person name="Spackman E."/>
            <person name="Goraichik I."/>
            <person name="Dimitrov K.M."/>
            <person name="Suarez D.L."/>
            <person name="Swayne D.E."/>
        </authorList>
    </citation>
    <scope>NUCLEOTIDE SEQUENCE [LARGE SCALE GENOMIC DNA]</scope>
    <source>
        <strain evidence="10 11">DSM 13146</strain>
    </source>
</reference>
<evidence type="ECO:0000259" key="9">
    <source>
        <dbReference type="PROSITE" id="PS51671"/>
    </source>
</evidence>
<dbReference type="PANTHER" id="PTHR30239">
    <property type="entry name" value="ACETOLACTATE SYNTHASE SMALL SUBUNIT"/>
    <property type="match status" value="1"/>
</dbReference>
<keyword evidence="8" id="KW-0808">Transferase</keyword>
<dbReference type="GO" id="GO:0005829">
    <property type="term" value="C:cytosol"/>
    <property type="evidence" value="ECO:0007669"/>
    <property type="project" value="TreeGrafter"/>
</dbReference>
<comment type="function">
    <text evidence="8">Catalyzes the conversion of 2 pyruvate molecules into acetolactate in the first common step of the biosynthetic pathway of the branched-amino acids such as leucine, isoleucine, and valine.</text>
</comment>
<proteinExistence type="inferred from homology"/>
<dbReference type="InterPro" id="IPR019455">
    <property type="entry name" value="Acetolactate_synth_ssu_C"/>
</dbReference>
<comment type="similarity">
    <text evidence="3 8">Belongs to the acetolactate synthase small subunit family.</text>
</comment>
<evidence type="ECO:0000313" key="10">
    <source>
        <dbReference type="EMBL" id="SMC24063.1"/>
    </source>
</evidence>
<evidence type="ECO:0000256" key="2">
    <source>
        <dbReference type="ARBA" id="ARBA00005025"/>
    </source>
</evidence>
<dbReference type="PANTHER" id="PTHR30239:SF0">
    <property type="entry name" value="ACETOLACTATE SYNTHASE SMALL SUBUNIT 1, CHLOROPLASTIC"/>
    <property type="match status" value="1"/>
</dbReference>
<dbReference type="SUPFAM" id="SSF55021">
    <property type="entry name" value="ACT-like"/>
    <property type="match status" value="2"/>
</dbReference>
<sequence>MTMDKKNGLRHTIGVLVENQPGVLSRVAGLFSGRGFNIESLTVAVTNEPGLSRITLVTSGDQHILEQIIKQLNKLINVIKVIDFRDTEFVEREMALIKVRAEQATRAEVLRIVDIFRAKVVDVSPHFFTIEVTGDDGKINAILELLGQIGIVEVARTGKAALARAKKR</sequence>
<evidence type="ECO:0000256" key="3">
    <source>
        <dbReference type="ARBA" id="ARBA00006341"/>
    </source>
</evidence>
<dbReference type="GO" id="GO:0009099">
    <property type="term" value="P:L-valine biosynthetic process"/>
    <property type="evidence" value="ECO:0007669"/>
    <property type="project" value="UniProtKB-UniRule"/>
</dbReference>
<comment type="pathway">
    <text evidence="1 8">Amino-acid biosynthesis; L-isoleucine biosynthesis; L-isoleucine from 2-oxobutanoate: step 1/4.</text>
</comment>
<keyword evidence="6 8" id="KW-0100">Branched-chain amino acid biosynthesis</keyword>
<accession>A0A1W1XJA6</accession>
<dbReference type="NCBIfam" id="TIGR00119">
    <property type="entry name" value="acolac_sm"/>
    <property type="match status" value="1"/>
</dbReference>
<dbReference type="STRING" id="1121390.SAMN02746041_01924"/>
<evidence type="ECO:0000256" key="8">
    <source>
        <dbReference type="RuleBase" id="RU368092"/>
    </source>
</evidence>
<dbReference type="CDD" id="cd04878">
    <property type="entry name" value="ACT_AHAS"/>
    <property type="match status" value="1"/>
</dbReference>
<dbReference type="AlphaFoldDB" id="A0A1W1XJA6"/>
<keyword evidence="5 8" id="KW-0028">Amino-acid biosynthesis</keyword>
<dbReference type="GO" id="GO:1990610">
    <property type="term" value="F:acetolactate synthase regulator activity"/>
    <property type="evidence" value="ECO:0007669"/>
    <property type="project" value="UniProtKB-UniRule"/>
</dbReference>
<feature type="domain" description="ACT" evidence="9">
    <location>
        <begin position="12"/>
        <end position="86"/>
    </location>
</feature>
<dbReference type="PROSITE" id="PS51671">
    <property type="entry name" value="ACT"/>
    <property type="match status" value="1"/>
</dbReference>
<dbReference type="GO" id="GO:0009097">
    <property type="term" value="P:isoleucine biosynthetic process"/>
    <property type="evidence" value="ECO:0007669"/>
    <property type="project" value="UniProtKB-UniRule"/>
</dbReference>
<evidence type="ECO:0000256" key="4">
    <source>
        <dbReference type="ARBA" id="ARBA00011744"/>
    </source>
</evidence>
<protein>
    <recommendedName>
        <fullName evidence="8">Acetolactate synthase small subunit</fullName>
        <shortName evidence="8">AHAS</shortName>
        <shortName evidence="8">ALS</shortName>
        <ecNumber evidence="8">2.2.1.6</ecNumber>
    </recommendedName>
    <alternativeName>
        <fullName evidence="8">Acetohydroxy-acid synthase small subunit</fullName>
    </alternativeName>
</protein>
<dbReference type="EC" id="2.2.1.6" evidence="8"/>
<dbReference type="InterPro" id="IPR004789">
    <property type="entry name" value="Acetalactate_synth_ssu"/>
</dbReference>
<dbReference type="UniPathway" id="UPA00049">
    <property type="reaction ID" value="UER00059"/>
</dbReference>
<evidence type="ECO:0000313" key="11">
    <source>
        <dbReference type="Proteomes" id="UP000192783"/>
    </source>
</evidence>
<dbReference type="Pfam" id="PF10369">
    <property type="entry name" value="ALS_ss_C"/>
    <property type="match status" value="1"/>
</dbReference>
<evidence type="ECO:0000256" key="5">
    <source>
        <dbReference type="ARBA" id="ARBA00022605"/>
    </source>
</evidence>
<dbReference type="NCBIfam" id="NF008864">
    <property type="entry name" value="PRK11895.1"/>
    <property type="match status" value="1"/>
</dbReference>
<dbReference type="UniPathway" id="UPA00047">
    <property type="reaction ID" value="UER00055"/>
</dbReference>
<keyword evidence="11" id="KW-1185">Reference proteome</keyword>
<dbReference type="Proteomes" id="UP000192783">
    <property type="component" value="Unassembled WGS sequence"/>
</dbReference>
<dbReference type="InterPro" id="IPR054480">
    <property type="entry name" value="AHAS_small-like_ACT"/>
</dbReference>
<comment type="catalytic activity">
    <reaction evidence="7 8">
        <text>2 pyruvate + H(+) = (2S)-2-acetolactate + CO2</text>
        <dbReference type="Rhea" id="RHEA:25249"/>
        <dbReference type="ChEBI" id="CHEBI:15361"/>
        <dbReference type="ChEBI" id="CHEBI:15378"/>
        <dbReference type="ChEBI" id="CHEBI:16526"/>
        <dbReference type="ChEBI" id="CHEBI:58476"/>
        <dbReference type="EC" id="2.2.1.6"/>
    </reaction>
</comment>